<protein>
    <submittedName>
        <fullName evidence="1">Uncharacterized protein</fullName>
    </submittedName>
</protein>
<dbReference type="AlphaFoldDB" id="A0A2P2JJ59"/>
<proteinExistence type="predicted"/>
<dbReference type="EMBL" id="GGEC01012995">
    <property type="protein sequence ID" value="MBW93478.1"/>
    <property type="molecule type" value="Transcribed_RNA"/>
</dbReference>
<accession>A0A2P2JJ59</accession>
<reference evidence="1" key="1">
    <citation type="submission" date="2018-02" db="EMBL/GenBank/DDBJ databases">
        <title>Rhizophora mucronata_Transcriptome.</title>
        <authorList>
            <person name="Meera S.P."/>
            <person name="Sreeshan A."/>
            <person name="Augustine A."/>
        </authorList>
    </citation>
    <scope>NUCLEOTIDE SEQUENCE</scope>
    <source>
        <tissue evidence="1">Leaf</tissue>
    </source>
</reference>
<evidence type="ECO:0000313" key="1">
    <source>
        <dbReference type="EMBL" id="MBW93478.1"/>
    </source>
</evidence>
<name>A0A2P2JJ59_RHIMU</name>
<organism evidence="1">
    <name type="scientific">Rhizophora mucronata</name>
    <name type="common">Asiatic mangrove</name>
    <dbReference type="NCBI Taxonomy" id="61149"/>
    <lineage>
        <taxon>Eukaryota</taxon>
        <taxon>Viridiplantae</taxon>
        <taxon>Streptophyta</taxon>
        <taxon>Embryophyta</taxon>
        <taxon>Tracheophyta</taxon>
        <taxon>Spermatophyta</taxon>
        <taxon>Magnoliopsida</taxon>
        <taxon>eudicotyledons</taxon>
        <taxon>Gunneridae</taxon>
        <taxon>Pentapetalae</taxon>
        <taxon>rosids</taxon>
        <taxon>fabids</taxon>
        <taxon>Malpighiales</taxon>
        <taxon>Rhizophoraceae</taxon>
        <taxon>Rhizophora</taxon>
    </lineage>
</organism>
<sequence length="22" mass="2785">MIITCKEFLWSFFFWAFHCNLT</sequence>